<proteinExistence type="predicted"/>
<organism evidence="1 2">
    <name type="scientific">Hyunsoonleella flava</name>
    <dbReference type="NCBI Taxonomy" id="2527939"/>
    <lineage>
        <taxon>Bacteria</taxon>
        <taxon>Pseudomonadati</taxon>
        <taxon>Bacteroidota</taxon>
        <taxon>Flavobacteriia</taxon>
        <taxon>Flavobacteriales</taxon>
        <taxon>Flavobacteriaceae</taxon>
    </lineage>
</organism>
<dbReference type="RefSeq" id="WP_130965754.1">
    <property type="nucleotide sequence ID" value="NZ_SIRT01000021.1"/>
</dbReference>
<evidence type="ECO:0000313" key="1">
    <source>
        <dbReference type="EMBL" id="TBM98480.1"/>
    </source>
</evidence>
<reference evidence="1 2" key="1">
    <citation type="submission" date="2019-02" db="EMBL/GenBank/DDBJ databases">
        <title>Hyunsoonleella sp., isolated from marine sediment.</title>
        <authorList>
            <person name="Liu B.-T."/>
        </authorList>
    </citation>
    <scope>NUCLEOTIDE SEQUENCE [LARGE SCALE GENOMIC DNA]</scope>
    <source>
        <strain evidence="1 2">T58</strain>
    </source>
</reference>
<accession>A0A4Q9FEW9</accession>
<dbReference type="EMBL" id="SIRT01000021">
    <property type="protein sequence ID" value="TBM98480.1"/>
    <property type="molecule type" value="Genomic_DNA"/>
</dbReference>
<protein>
    <submittedName>
        <fullName evidence="1">Uncharacterized protein</fullName>
    </submittedName>
</protein>
<sequence length="70" mass="8424">MIDLPITHKTTLTQIKESKARKQTKLKSIFKPIIQKIRYVFKDKLIHLNLPKNGRRQINFIPKIKPMKWE</sequence>
<dbReference type="Proteomes" id="UP000291142">
    <property type="component" value="Unassembled WGS sequence"/>
</dbReference>
<evidence type="ECO:0000313" key="2">
    <source>
        <dbReference type="Proteomes" id="UP000291142"/>
    </source>
</evidence>
<name>A0A4Q9FEW9_9FLAO</name>
<keyword evidence="2" id="KW-1185">Reference proteome</keyword>
<gene>
    <name evidence="1" type="ORF">EYD45_16405</name>
</gene>
<dbReference type="AlphaFoldDB" id="A0A4Q9FEW9"/>
<comment type="caution">
    <text evidence="1">The sequence shown here is derived from an EMBL/GenBank/DDBJ whole genome shotgun (WGS) entry which is preliminary data.</text>
</comment>